<dbReference type="GO" id="GO:0008641">
    <property type="term" value="F:ubiquitin-like modifier activating enzyme activity"/>
    <property type="evidence" value="ECO:0007669"/>
    <property type="project" value="InterPro"/>
</dbReference>
<protein>
    <recommendedName>
        <fullName evidence="10">JAB domain-containing protein</fullName>
    </recommendedName>
</protein>
<dbReference type="OrthoDB" id="7848394at2"/>
<keyword evidence="1" id="KW-0645">Protease</keyword>
<feature type="domain" description="JAB" evidence="7">
    <location>
        <begin position="619"/>
        <end position="736"/>
    </location>
</feature>
<evidence type="ECO:0000256" key="1">
    <source>
        <dbReference type="ARBA" id="ARBA00022670"/>
    </source>
</evidence>
<keyword evidence="5" id="KW-0482">Metalloprotease</keyword>
<dbReference type="Proteomes" id="UP000215377">
    <property type="component" value="Unassembled WGS sequence"/>
</dbReference>
<gene>
    <name evidence="8" type="ORF">ATO3_24085</name>
</gene>
<dbReference type="InterPro" id="IPR035985">
    <property type="entry name" value="Ubiquitin-activating_enz"/>
</dbReference>
<evidence type="ECO:0000313" key="9">
    <source>
        <dbReference type="Proteomes" id="UP000215377"/>
    </source>
</evidence>
<evidence type="ECO:0000256" key="4">
    <source>
        <dbReference type="ARBA" id="ARBA00022833"/>
    </source>
</evidence>
<dbReference type="SUPFAM" id="SSF69572">
    <property type="entry name" value="Activating enzymes of the ubiquitin-like proteins"/>
    <property type="match status" value="1"/>
</dbReference>
<evidence type="ECO:0000259" key="7">
    <source>
        <dbReference type="Pfam" id="PF14464"/>
    </source>
</evidence>
<evidence type="ECO:0000256" key="5">
    <source>
        <dbReference type="ARBA" id="ARBA00023049"/>
    </source>
</evidence>
<keyword evidence="2" id="KW-0479">Metal-binding</keyword>
<dbReference type="GO" id="GO:0046872">
    <property type="term" value="F:metal ion binding"/>
    <property type="evidence" value="ECO:0007669"/>
    <property type="project" value="UniProtKB-KW"/>
</dbReference>
<dbReference type="Gene3D" id="3.40.50.720">
    <property type="entry name" value="NAD(P)-binding Rossmann-like Domain"/>
    <property type="match status" value="1"/>
</dbReference>
<dbReference type="RefSeq" id="WP_088652450.1">
    <property type="nucleotide sequence ID" value="NZ_AQQR01000020.1"/>
</dbReference>
<dbReference type="GO" id="GO:0008237">
    <property type="term" value="F:metallopeptidase activity"/>
    <property type="evidence" value="ECO:0007669"/>
    <property type="project" value="UniProtKB-KW"/>
</dbReference>
<name>A0A225NJ26_9RHOB</name>
<dbReference type="Pfam" id="PF00899">
    <property type="entry name" value="ThiF"/>
    <property type="match status" value="1"/>
</dbReference>
<dbReference type="GO" id="GO:0006508">
    <property type="term" value="P:proteolysis"/>
    <property type="evidence" value="ECO:0007669"/>
    <property type="project" value="UniProtKB-KW"/>
</dbReference>
<dbReference type="AlphaFoldDB" id="A0A225NJ26"/>
<dbReference type="InterPro" id="IPR028090">
    <property type="entry name" value="JAB_dom_prok"/>
</dbReference>
<keyword evidence="9" id="KW-1185">Reference proteome</keyword>
<evidence type="ECO:0000313" key="8">
    <source>
        <dbReference type="EMBL" id="OWU68672.1"/>
    </source>
</evidence>
<proteinExistence type="predicted"/>
<dbReference type="Gene3D" id="3.40.140.10">
    <property type="entry name" value="Cytidine Deaminase, domain 2"/>
    <property type="match status" value="1"/>
</dbReference>
<evidence type="ECO:0000259" key="6">
    <source>
        <dbReference type="Pfam" id="PF00899"/>
    </source>
</evidence>
<dbReference type="InterPro" id="IPR000594">
    <property type="entry name" value="ThiF_NAD_FAD-bd"/>
</dbReference>
<keyword evidence="3" id="KW-0378">Hydrolase</keyword>
<evidence type="ECO:0008006" key="10">
    <source>
        <dbReference type="Google" id="ProtNLM"/>
    </source>
</evidence>
<sequence length="761" mass="81584">MDVEAWLTASFDEVIEVDDLTSSAAASFARFVDRHAAELAAVVALRRGGAGELVELTFRTGRPQQSVVPIRRTERIGVRFSGGDSMPFVYVLRSDFPDTAHQNLTAEGSPRAICIDDRGWAEARLTWTPAELVQRILAWFRRAAEGALHDARQPVDPLMFGTGYNIIMSRALIDNANTQDLVAVPDDTGTLMRVIPLSQLEGRTLALPLTVAAYRVPPAQMVRLSFAPGNLGSLADLLTARGIDLFADLRTRLAEWLNDARTNAARINSCLAVVVEMPITSPDGTQQGTDFRAFVAAEKVGDIAVALGIAHKVESKDQGGAAGFVTALTAGAVDEAALIAMAVLPVEVHATFDRDLATRLAGRTIPDARKAVIVGGGAIGAHVAPCLAREGRFLWTVIDDDVLLPHNLARHVGFGGDVARRKSELLAGALASILDDEDSVATAITAQVGVEGQQNDDVDAALDGADIIVDASASLLAERFLSDHKSKARRFSIFFSPAGDAAVLLAEPIDRSVTLRDLEAQYLRHVVREEALSGHLETPVRTFAYTGACRAITNLIPESRVMALSGLVAEGLGRAADTDEGIIRIWSLGTEGQVRSFSYPAEDVRRFDVDGWQVSLDAGLRSRIAAMRDECLPNETGGILLGVVDIPARKIHLADAAKAPADSIGSPTGFVRGTDGVQQLIDRSMAETQGQLRYVGEWHSHPPLVGVMPSVTDLSQINWLATIFDMDTLPGLMLIAGEAELAVVFMRRSEASSPLAERSVR</sequence>
<dbReference type="EMBL" id="AQQR01000020">
    <property type="protein sequence ID" value="OWU68672.1"/>
    <property type="molecule type" value="Genomic_DNA"/>
</dbReference>
<organism evidence="8 9">
    <name type="scientific">Marinibacterium profundimaris</name>
    <dbReference type="NCBI Taxonomy" id="1679460"/>
    <lineage>
        <taxon>Bacteria</taxon>
        <taxon>Pseudomonadati</taxon>
        <taxon>Pseudomonadota</taxon>
        <taxon>Alphaproteobacteria</taxon>
        <taxon>Rhodobacterales</taxon>
        <taxon>Paracoccaceae</taxon>
        <taxon>Marinibacterium</taxon>
    </lineage>
</organism>
<feature type="domain" description="THIF-type NAD/FAD binding fold" evidence="6">
    <location>
        <begin position="370"/>
        <end position="483"/>
    </location>
</feature>
<reference evidence="8 9" key="1">
    <citation type="submission" date="2013-04" db="EMBL/GenBank/DDBJ databases">
        <title>Oceanicola sp. 22II1-22F33 Genome Sequencing.</title>
        <authorList>
            <person name="Lai Q."/>
            <person name="Li G."/>
            <person name="Shao Z."/>
        </authorList>
    </citation>
    <scope>NUCLEOTIDE SEQUENCE [LARGE SCALE GENOMIC DNA]</scope>
    <source>
        <strain evidence="8 9">22II1-22F33</strain>
    </source>
</reference>
<keyword evidence="4" id="KW-0862">Zinc</keyword>
<evidence type="ECO:0000256" key="2">
    <source>
        <dbReference type="ARBA" id="ARBA00022723"/>
    </source>
</evidence>
<accession>A0A225NJ26</accession>
<evidence type="ECO:0000256" key="3">
    <source>
        <dbReference type="ARBA" id="ARBA00022801"/>
    </source>
</evidence>
<comment type="caution">
    <text evidence="8">The sequence shown here is derived from an EMBL/GenBank/DDBJ whole genome shotgun (WGS) entry which is preliminary data.</text>
</comment>
<dbReference type="InterPro" id="IPR032865">
    <property type="entry name" value="Prok-E2_A"/>
</dbReference>
<dbReference type="SUPFAM" id="SSF102712">
    <property type="entry name" value="JAB1/MPN domain"/>
    <property type="match status" value="1"/>
</dbReference>
<dbReference type="Pfam" id="PF14457">
    <property type="entry name" value="Prok-E2_A"/>
    <property type="match status" value="1"/>
</dbReference>
<dbReference type="Pfam" id="PF14464">
    <property type="entry name" value="Prok-JAB"/>
    <property type="match status" value="1"/>
</dbReference>